<proteinExistence type="inferred from homology"/>
<feature type="domain" description="D-serine dehydratase-like" evidence="3">
    <location>
        <begin position="264"/>
        <end position="353"/>
    </location>
</feature>
<dbReference type="Gene3D" id="3.20.20.10">
    <property type="entry name" value="Alanine racemase"/>
    <property type="match status" value="1"/>
</dbReference>
<dbReference type="InterPro" id="IPR051466">
    <property type="entry name" value="D-amino_acid_metab_enzyme"/>
</dbReference>
<keyword evidence="2" id="KW-0456">Lyase</keyword>
<keyword evidence="4" id="KW-0413">Isomerase</keyword>
<dbReference type="PANTHER" id="PTHR28004">
    <property type="entry name" value="ZGC:162816-RELATED"/>
    <property type="match status" value="1"/>
</dbReference>
<dbReference type="InterPro" id="IPR029066">
    <property type="entry name" value="PLP-binding_barrel"/>
</dbReference>
<evidence type="ECO:0000313" key="5">
    <source>
        <dbReference type="Proteomes" id="UP001183176"/>
    </source>
</evidence>
<dbReference type="SUPFAM" id="SSF51419">
    <property type="entry name" value="PLP-binding barrel"/>
    <property type="match status" value="1"/>
</dbReference>
<dbReference type="InterPro" id="IPR042208">
    <property type="entry name" value="D-ser_dehydrat-like_sf"/>
</dbReference>
<dbReference type="InterPro" id="IPR026956">
    <property type="entry name" value="D-ser_dehydrat-like_dom"/>
</dbReference>
<evidence type="ECO:0000256" key="1">
    <source>
        <dbReference type="ARBA" id="ARBA00005323"/>
    </source>
</evidence>
<keyword evidence="5" id="KW-1185">Reference proteome</keyword>
<comment type="similarity">
    <text evidence="1">Belongs to the DSD1 family.</text>
</comment>
<dbReference type="EC" id="5.1.1.1" evidence="4"/>
<dbReference type="SMART" id="SM01119">
    <property type="entry name" value="D-ser_dehydrat"/>
    <property type="match status" value="1"/>
</dbReference>
<dbReference type="Pfam" id="PF01168">
    <property type="entry name" value="Ala_racemase_N"/>
    <property type="match status" value="1"/>
</dbReference>
<comment type="caution">
    <text evidence="4">The sequence shown here is derived from an EMBL/GenBank/DDBJ whole genome shotgun (WGS) entry which is preliminary data.</text>
</comment>
<dbReference type="PANTHER" id="PTHR28004:SF8">
    <property type="entry name" value="D-SERINE DEAMINASE"/>
    <property type="match status" value="1"/>
</dbReference>
<dbReference type="Proteomes" id="UP001183176">
    <property type="component" value="Unassembled WGS sequence"/>
</dbReference>
<dbReference type="Gene3D" id="2.40.37.20">
    <property type="entry name" value="D-serine dehydratase-like domain"/>
    <property type="match status" value="1"/>
</dbReference>
<dbReference type="GO" id="GO:0008784">
    <property type="term" value="F:alanine racemase activity"/>
    <property type="evidence" value="ECO:0007669"/>
    <property type="project" value="UniProtKB-EC"/>
</dbReference>
<dbReference type="EMBL" id="JAVREH010000034">
    <property type="protein sequence ID" value="MDT0263305.1"/>
    <property type="molecule type" value="Genomic_DNA"/>
</dbReference>
<evidence type="ECO:0000313" key="4">
    <source>
        <dbReference type="EMBL" id="MDT0263305.1"/>
    </source>
</evidence>
<gene>
    <name evidence="4" type="ORF">RM423_18125</name>
</gene>
<organism evidence="4 5">
    <name type="scientific">Jatrophihabitans lederbergiae</name>
    <dbReference type="NCBI Taxonomy" id="3075547"/>
    <lineage>
        <taxon>Bacteria</taxon>
        <taxon>Bacillati</taxon>
        <taxon>Actinomycetota</taxon>
        <taxon>Actinomycetes</taxon>
        <taxon>Jatrophihabitantales</taxon>
        <taxon>Jatrophihabitantaceae</taxon>
        <taxon>Jatrophihabitans</taxon>
    </lineage>
</organism>
<dbReference type="RefSeq" id="WP_311424452.1">
    <property type="nucleotide sequence ID" value="NZ_JAVREH010000034.1"/>
</dbReference>
<name>A0ABU2JE82_9ACTN</name>
<evidence type="ECO:0000259" key="3">
    <source>
        <dbReference type="SMART" id="SM01119"/>
    </source>
</evidence>
<evidence type="ECO:0000256" key="2">
    <source>
        <dbReference type="ARBA" id="ARBA00023239"/>
    </source>
</evidence>
<dbReference type="InterPro" id="IPR001608">
    <property type="entry name" value="Ala_racemase_N"/>
</dbReference>
<sequence>MRTSSTLRYPHLRLDLDALERNVDVMRAWSQRRGLVLAPHVKTTMCRPIIDRQVAAGAHRLTVATVAQAETLWGWGHQAVLVANEVVSDADIQVLKAQHTQSPATNLACFVDSRWGVEQLAKAFRDWQRPFSVLLDVGMLGGRSGVRTRTEAAEMAELVVRAPGLALTGVAGYEGVVGNDRERSLERVDAYCAYLVEVFSSLRDVYEVERPILSLGGSMYPDRVWVAMRSAERSNHVLELRSGCYVIHDHGAYAASPIEGLTPAAAVKALVVSRPEEDMFIIGAGKRDLPYDSGLPTVLQSGSELLPKIEVVALFDHHAVARGASAAGVGDEVTFGISHPCSLFDRYDTFSVDAGGRRRATWSTSFARAT</sequence>
<accession>A0ABU2JE82</accession>
<protein>
    <submittedName>
        <fullName evidence="4">Alanine racemase</fullName>
        <ecNumber evidence="4">5.1.1.1</ecNumber>
    </submittedName>
</protein>
<dbReference type="Pfam" id="PF14031">
    <property type="entry name" value="D-ser_dehydrat"/>
    <property type="match status" value="1"/>
</dbReference>
<reference evidence="5" key="1">
    <citation type="submission" date="2023-07" db="EMBL/GenBank/DDBJ databases">
        <title>30 novel species of actinomycetes from the DSMZ collection.</title>
        <authorList>
            <person name="Nouioui I."/>
        </authorList>
    </citation>
    <scope>NUCLEOTIDE SEQUENCE [LARGE SCALE GENOMIC DNA]</scope>
    <source>
        <strain evidence="5">DSM 44399</strain>
    </source>
</reference>